<sequence>MADHTPPLESGQLLSSELPLLASPPPQAMVNGEGPQQVILVQVNPGEAFTIRREDGQFQCITGPAQVPMMSPNGSVPPIYVPPGYVSQIIEENGVRRVLVLPQQPEFHPGGHSPLHHPPPPPHAHLPAFIPHPAMMPPPPHLYTGMPGGVGDMSSQYISQYHPAHIYSEQVSADSHSQHGRPTFVHRDDRTCKTYERLQKKLKDRQGGGGGGQVKDSPPSSPQKTCSSPMTVDIHNGVGGKGLEAEQGQLSHAVAGPDKQAGRGKNGESGELDEEAQALQALLSTISKPVVSDIQAREAVVTWSAPTKPESENGSAEDDCSPQEPFSYEVSISFSGKDGKYKSMYCGEELSATFEDLRPATDYHVRVQAMCNCLQGSPSEAVSFTTLSCEPDPPNPPRKASGTKNTLVLQWKAPCDNGSKIQNYHLQWDEGKGTGIYEQCYYGPQKQYRVTKLSPASRYSFRLSAKNDMGVSVPLPPFPPELEMAGVTWLCLKWQRPTSSPKEDDIFYILEMEEEGSGYGFQPSYDGDELSCTIRNLHRSTKYKFRVAAYNSEGKSNPSQVVEFITNPDRPGSPCRPVIRGRVLPNSFKMAWEPPKDNGGAEVTKYVVELSEGLSGLSWELVYSGPAMEHVCEGLKPGCSYQTRVYCMSEGGQSPLSETLQVQTPAVPPGPCQPPRLVGKPKAREVQLRWGPPQIDGGSPVSCYSVEVSGPQSEESREVYQGPDLDCSVGGLLPGKTYSFRLKAANKAGFGPLSERFEVTTGPGAPEQCKAPSTTCKSPSCVVVSWEAVNVAGVGPFSEAVLCQTPCSVPAAVSNIYALKESELQRYETSVDVDEDEEDEDAVSRPPPFYSPSTCLGICWDPPCDHGSEITSYLVDLGERQPINIGPVTKHIIQHLQPDTSYRIRIQALNSLGAGPFSHTFKLKTKPLPPQPPRLECTAFSHQTLRLKWGDGPAKAATSDALQYQLQMEDKNGRFISLYKGPCHTHKVQRLNESTSYTFRIQAFNEAGEGPFSNVYTFTTPRSPPAPVKAPKVERLDDNSCEVTWEALQPMKGDPILYALQCMMGNSDFKQAYKGSATSFHVQNLQPSSDYRFRVCAIRQCQDAPELSGPYSPTVTLTPQRNDIALSGGAAGLGSRASTESNRARRSLTDEQCAFLLLMVFAVIAILIAFVIQYFVIK</sequence>
<gene>
    <name evidence="1" type="ORF">E3U43_011862</name>
</gene>
<accession>A0ACD3QL09</accession>
<proteinExistence type="predicted"/>
<reference evidence="1" key="1">
    <citation type="submission" date="2018-11" db="EMBL/GenBank/DDBJ databases">
        <title>The sequence and de novo assembly of Larimichthys crocea genome using PacBio and Hi-C technologies.</title>
        <authorList>
            <person name="Xu P."/>
            <person name="Chen B."/>
            <person name="Zhou Z."/>
            <person name="Ke Q."/>
            <person name="Wu Y."/>
            <person name="Bai H."/>
            <person name="Pu F."/>
        </authorList>
    </citation>
    <scope>NUCLEOTIDE SEQUENCE</scope>
    <source>
        <tissue evidence="1">Muscle</tissue>
    </source>
</reference>
<keyword evidence="2" id="KW-1185">Reference proteome</keyword>
<dbReference type="Proteomes" id="UP000793456">
    <property type="component" value="Chromosome XVIII"/>
</dbReference>
<evidence type="ECO:0000313" key="2">
    <source>
        <dbReference type="Proteomes" id="UP000793456"/>
    </source>
</evidence>
<evidence type="ECO:0000313" key="1">
    <source>
        <dbReference type="EMBL" id="TMS07769.1"/>
    </source>
</evidence>
<organism evidence="1 2">
    <name type="scientific">Larimichthys crocea</name>
    <name type="common">Large yellow croaker</name>
    <name type="synonym">Pseudosciaena crocea</name>
    <dbReference type="NCBI Taxonomy" id="215358"/>
    <lineage>
        <taxon>Eukaryota</taxon>
        <taxon>Metazoa</taxon>
        <taxon>Chordata</taxon>
        <taxon>Craniata</taxon>
        <taxon>Vertebrata</taxon>
        <taxon>Euteleostomi</taxon>
        <taxon>Actinopterygii</taxon>
        <taxon>Neopterygii</taxon>
        <taxon>Teleostei</taxon>
        <taxon>Neoteleostei</taxon>
        <taxon>Acanthomorphata</taxon>
        <taxon>Eupercaria</taxon>
        <taxon>Sciaenidae</taxon>
        <taxon>Larimichthys</taxon>
    </lineage>
</organism>
<comment type="caution">
    <text evidence="1">The sequence shown here is derived from an EMBL/GenBank/DDBJ whole genome shotgun (WGS) entry which is preliminary data.</text>
</comment>
<dbReference type="EMBL" id="CM011691">
    <property type="protein sequence ID" value="TMS07769.1"/>
    <property type="molecule type" value="Genomic_DNA"/>
</dbReference>
<protein>
    <submittedName>
        <fullName evidence="1">Uncharacterized protein</fullName>
    </submittedName>
</protein>
<name>A0ACD3QL09_LARCR</name>